<evidence type="ECO:0000256" key="6">
    <source>
        <dbReference type="ARBA" id="ARBA00022989"/>
    </source>
</evidence>
<dbReference type="HAMAP" id="MF_00422">
    <property type="entry name" value="SecE"/>
    <property type="match status" value="1"/>
</dbReference>
<evidence type="ECO:0000313" key="12">
    <source>
        <dbReference type="Proteomes" id="UP000823877"/>
    </source>
</evidence>
<evidence type="ECO:0000313" key="11">
    <source>
        <dbReference type="EMBL" id="HJB74178.1"/>
    </source>
</evidence>
<dbReference type="GO" id="GO:0065002">
    <property type="term" value="P:intracellular protein transmembrane transport"/>
    <property type="evidence" value="ECO:0007669"/>
    <property type="project" value="UniProtKB-UniRule"/>
</dbReference>
<comment type="similarity">
    <text evidence="9">Belongs to the SecE/SEC61-gamma family.</text>
</comment>
<accession>A0A9D2MIK4</accession>
<dbReference type="InterPro" id="IPR001901">
    <property type="entry name" value="Translocase_SecE/Sec61-g"/>
</dbReference>
<keyword evidence="2 9" id="KW-0813">Transport</keyword>
<evidence type="ECO:0000256" key="1">
    <source>
        <dbReference type="ARBA" id="ARBA00004370"/>
    </source>
</evidence>
<sequence length="137" mass="14668">MADKKTSNAEENKNVKAEKADSAKKSSAKAEKKKSKKKNPFKSAGKFFKSVNAERKKVVWPKAKETLRNSLIVLVVVIIVGVAIYAVDSLLALAHRETKQLAEPSTSVSETVEDTTAAADTDTSADTTAASETQAAE</sequence>
<dbReference type="GO" id="GO:0005886">
    <property type="term" value="C:plasma membrane"/>
    <property type="evidence" value="ECO:0007669"/>
    <property type="project" value="UniProtKB-SubCell"/>
</dbReference>
<comment type="subcellular location">
    <subcellularLocation>
        <location evidence="9">Cell membrane</location>
        <topology evidence="9">Single-pass membrane protein</topology>
    </subcellularLocation>
    <subcellularLocation>
        <location evidence="1">Membrane</location>
    </subcellularLocation>
</comment>
<evidence type="ECO:0000256" key="9">
    <source>
        <dbReference type="HAMAP-Rule" id="MF_00422"/>
    </source>
</evidence>
<proteinExistence type="inferred from homology"/>
<dbReference type="Proteomes" id="UP000823877">
    <property type="component" value="Unassembled WGS sequence"/>
</dbReference>
<dbReference type="InterPro" id="IPR005807">
    <property type="entry name" value="SecE_bac"/>
</dbReference>
<dbReference type="Pfam" id="PF00584">
    <property type="entry name" value="SecE"/>
    <property type="match status" value="1"/>
</dbReference>
<feature type="compositionally biased region" description="Basic residues" evidence="10">
    <location>
        <begin position="31"/>
        <end position="40"/>
    </location>
</feature>
<dbReference type="EMBL" id="DWXN01000002">
    <property type="protein sequence ID" value="HJB74178.1"/>
    <property type="molecule type" value="Genomic_DNA"/>
</dbReference>
<name>A0A9D2MIK4_9FIRM</name>
<evidence type="ECO:0000256" key="2">
    <source>
        <dbReference type="ARBA" id="ARBA00022448"/>
    </source>
</evidence>
<reference evidence="11" key="2">
    <citation type="submission" date="2021-04" db="EMBL/GenBank/DDBJ databases">
        <authorList>
            <person name="Gilroy R."/>
        </authorList>
    </citation>
    <scope>NUCLEOTIDE SEQUENCE</scope>
    <source>
        <strain evidence="11">CHK188-16595</strain>
    </source>
</reference>
<evidence type="ECO:0000256" key="7">
    <source>
        <dbReference type="ARBA" id="ARBA00023010"/>
    </source>
</evidence>
<dbReference type="PANTHER" id="PTHR33910:SF1">
    <property type="entry name" value="PROTEIN TRANSLOCASE SUBUNIT SECE"/>
    <property type="match status" value="1"/>
</dbReference>
<dbReference type="GO" id="GO:0009306">
    <property type="term" value="P:protein secretion"/>
    <property type="evidence" value="ECO:0007669"/>
    <property type="project" value="UniProtKB-UniRule"/>
</dbReference>
<feature type="transmembrane region" description="Helical" evidence="9">
    <location>
        <begin position="71"/>
        <end position="94"/>
    </location>
</feature>
<dbReference type="AlphaFoldDB" id="A0A9D2MIK4"/>
<dbReference type="Gene3D" id="1.20.5.1030">
    <property type="entry name" value="Preprotein translocase secy subunit"/>
    <property type="match status" value="1"/>
</dbReference>
<keyword evidence="3 9" id="KW-1003">Cell membrane</keyword>
<dbReference type="GO" id="GO:0006605">
    <property type="term" value="P:protein targeting"/>
    <property type="evidence" value="ECO:0007669"/>
    <property type="project" value="UniProtKB-UniRule"/>
</dbReference>
<keyword evidence="6 9" id="KW-1133">Transmembrane helix</keyword>
<evidence type="ECO:0000256" key="10">
    <source>
        <dbReference type="SAM" id="MobiDB-lite"/>
    </source>
</evidence>
<feature type="compositionally biased region" description="Basic and acidic residues" evidence="10">
    <location>
        <begin position="1"/>
        <end position="30"/>
    </location>
</feature>
<feature type="region of interest" description="Disordered" evidence="10">
    <location>
        <begin position="98"/>
        <end position="137"/>
    </location>
</feature>
<reference evidence="11" key="1">
    <citation type="journal article" date="2021" name="PeerJ">
        <title>Extensive microbial diversity within the chicken gut microbiome revealed by metagenomics and culture.</title>
        <authorList>
            <person name="Gilroy R."/>
            <person name="Ravi A."/>
            <person name="Getino M."/>
            <person name="Pursley I."/>
            <person name="Horton D.L."/>
            <person name="Alikhan N.F."/>
            <person name="Baker D."/>
            <person name="Gharbi K."/>
            <person name="Hall N."/>
            <person name="Watson M."/>
            <person name="Adriaenssens E.M."/>
            <person name="Foster-Nyarko E."/>
            <person name="Jarju S."/>
            <person name="Secka A."/>
            <person name="Antonio M."/>
            <person name="Oren A."/>
            <person name="Chaudhuri R.R."/>
            <person name="La Ragione R."/>
            <person name="Hildebrand F."/>
            <person name="Pallen M.J."/>
        </authorList>
    </citation>
    <scope>NUCLEOTIDE SEQUENCE</scope>
    <source>
        <strain evidence="11">CHK188-16595</strain>
    </source>
</reference>
<evidence type="ECO:0000256" key="3">
    <source>
        <dbReference type="ARBA" id="ARBA00022475"/>
    </source>
</evidence>
<evidence type="ECO:0000256" key="8">
    <source>
        <dbReference type="ARBA" id="ARBA00023136"/>
    </source>
</evidence>
<comment type="function">
    <text evidence="9">Essential subunit of the Sec protein translocation channel SecYEG. Clamps together the 2 halves of SecY. May contact the channel plug during translocation.</text>
</comment>
<dbReference type="InterPro" id="IPR038379">
    <property type="entry name" value="SecE_sf"/>
</dbReference>
<evidence type="ECO:0000256" key="5">
    <source>
        <dbReference type="ARBA" id="ARBA00022927"/>
    </source>
</evidence>
<keyword evidence="5 9" id="KW-0653">Protein transport</keyword>
<organism evidence="11 12">
    <name type="scientific">Candidatus Eubacterium faecale</name>
    <dbReference type="NCBI Taxonomy" id="2838568"/>
    <lineage>
        <taxon>Bacteria</taxon>
        <taxon>Bacillati</taxon>
        <taxon>Bacillota</taxon>
        <taxon>Clostridia</taxon>
        <taxon>Eubacteriales</taxon>
        <taxon>Eubacteriaceae</taxon>
        <taxon>Eubacterium</taxon>
    </lineage>
</organism>
<feature type="compositionally biased region" description="Low complexity" evidence="10">
    <location>
        <begin position="105"/>
        <end position="137"/>
    </location>
</feature>
<comment type="subunit">
    <text evidence="9">Component of the Sec protein translocase complex. Heterotrimer consisting of SecY, SecE and SecG subunits. The heterotrimers can form oligomers, although 1 heterotrimer is thought to be able to translocate proteins. Interacts with the ribosome. Interacts with SecDF, and other proteins may be involved. Interacts with SecA.</text>
</comment>
<dbReference type="PANTHER" id="PTHR33910">
    <property type="entry name" value="PROTEIN TRANSLOCASE SUBUNIT SECE"/>
    <property type="match status" value="1"/>
</dbReference>
<dbReference type="NCBIfam" id="TIGR00964">
    <property type="entry name" value="secE_bact"/>
    <property type="match status" value="1"/>
</dbReference>
<gene>
    <name evidence="9 11" type="primary">secE</name>
    <name evidence="11" type="ORF">IAA37_00705</name>
</gene>
<keyword evidence="4 9" id="KW-0812">Transmembrane</keyword>
<feature type="region of interest" description="Disordered" evidence="10">
    <location>
        <begin position="1"/>
        <end position="41"/>
    </location>
</feature>
<dbReference type="GO" id="GO:0043952">
    <property type="term" value="P:protein transport by the Sec complex"/>
    <property type="evidence" value="ECO:0007669"/>
    <property type="project" value="UniProtKB-UniRule"/>
</dbReference>
<keyword evidence="7 9" id="KW-0811">Translocation</keyword>
<protein>
    <recommendedName>
        <fullName evidence="9">Protein translocase subunit SecE</fullName>
    </recommendedName>
</protein>
<keyword evidence="8 9" id="KW-0472">Membrane</keyword>
<evidence type="ECO:0000256" key="4">
    <source>
        <dbReference type="ARBA" id="ARBA00022692"/>
    </source>
</evidence>
<dbReference type="GO" id="GO:0008320">
    <property type="term" value="F:protein transmembrane transporter activity"/>
    <property type="evidence" value="ECO:0007669"/>
    <property type="project" value="UniProtKB-UniRule"/>
</dbReference>
<comment type="caution">
    <text evidence="11">The sequence shown here is derived from an EMBL/GenBank/DDBJ whole genome shotgun (WGS) entry which is preliminary data.</text>
</comment>